<dbReference type="Proteomes" id="UP000663824">
    <property type="component" value="Unassembled WGS sequence"/>
</dbReference>
<sequence length="112" mass="12647">MAMRSNLITDCCIVMGTSLAVYPFADIIDSTTRSTMRLLINRQLVGTFLSSRSCDATLIGDLEINIKQLLTKLDALDYVLELMNRENALHKQYQKNFPKSAPIARTKTGYDR</sequence>
<name>A0A816RVE6_9BILA</name>
<dbReference type="InterPro" id="IPR029035">
    <property type="entry name" value="DHS-like_NAD/FAD-binding_dom"/>
</dbReference>
<dbReference type="EMBL" id="CAJNRE010008938">
    <property type="protein sequence ID" value="CAF2077895.1"/>
    <property type="molecule type" value="Genomic_DNA"/>
</dbReference>
<reference evidence="1" key="1">
    <citation type="submission" date="2021-02" db="EMBL/GenBank/DDBJ databases">
        <authorList>
            <person name="Nowell W R."/>
        </authorList>
    </citation>
    <scope>NUCLEOTIDE SEQUENCE</scope>
</reference>
<gene>
    <name evidence="1" type="ORF">MBJ925_LOCUS17973</name>
</gene>
<accession>A0A816RVE6</accession>
<evidence type="ECO:0000313" key="2">
    <source>
        <dbReference type="Proteomes" id="UP000663824"/>
    </source>
</evidence>
<proteinExistence type="predicted"/>
<dbReference type="Gene3D" id="3.40.50.1220">
    <property type="entry name" value="TPP-binding domain"/>
    <property type="match status" value="1"/>
</dbReference>
<dbReference type="SUPFAM" id="SSF52467">
    <property type="entry name" value="DHS-like NAD/FAD-binding domain"/>
    <property type="match status" value="1"/>
</dbReference>
<evidence type="ECO:0000313" key="1">
    <source>
        <dbReference type="EMBL" id="CAF2077895.1"/>
    </source>
</evidence>
<organism evidence="1 2">
    <name type="scientific">Rotaria magnacalcarata</name>
    <dbReference type="NCBI Taxonomy" id="392030"/>
    <lineage>
        <taxon>Eukaryota</taxon>
        <taxon>Metazoa</taxon>
        <taxon>Spiralia</taxon>
        <taxon>Gnathifera</taxon>
        <taxon>Rotifera</taxon>
        <taxon>Eurotatoria</taxon>
        <taxon>Bdelloidea</taxon>
        <taxon>Philodinida</taxon>
        <taxon>Philodinidae</taxon>
        <taxon>Rotaria</taxon>
    </lineage>
</organism>
<comment type="caution">
    <text evidence="1">The sequence shown here is derived from an EMBL/GenBank/DDBJ whole genome shotgun (WGS) entry which is preliminary data.</text>
</comment>
<dbReference type="AlphaFoldDB" id="A0A816RVE6"/>
<protein>
    <submittedName>
        <fullName evidence="1">Uncharacterized protein</fullName>
    </submittedName>
</protein>